<organism evidence="1 2">
    <name type="scientific">Etheostoma spectabile</name>
    <name type="common">orangethroat darter</name>
    <dbReference type="NCBI Taxonomy" id="54343"/>
    <lineage>
        <taxon>Eukaryota</taxon>
        <taxon>Metazoa</taxon>
        <taxon>Chordata</taxon>
        <taxon>Craniata</taxon>
        <taxon>Vertebrata</taxon>
        <taxon>Euteleostomi</taxon>
        <taxon>Actinopterygii</taxon>
        <taxon>Neopterygii</taxon>
        <taxon>Teleostei</taxon>
        <taxon>Neoteleostei</taxon>
        <taxon>Acanthomorphata</taxon>
        <taxon>Eupercaria</taxon>
        <taxon>Perciformes</taxon>
        <taxon>Percoidei</taxon>
        <taxon>Percidae</taxon>
        <taxon>Etheostomatinae</taxon>
        <taxon>Etheostoma</taxon>
    </lineage>
</organism>
<name>A0A5J5CNU7_9PERO</name>
<gene>
    <name evidence="1" type="ORF">FQN60_009125</name>
</gene>
<proteinExistence type="predicted"/>
<evidence type="ECO:0000313" key="2">
    <source>
        <dbReference type="Proteomes" id="UP000327493"/>
    </source>
</evidence>
<evidence type="ECO:0000313" key="1">
    <source>
        <dbReference type="EMBL" id="KAA8582385.1"/>
    </source>
</evidence>
<accession>A0A5J5CNU7</accession>
<keyword evidence="2" id="KW-1185">Reference proteome</keyword>
<sequence length="47" mass="5112">MLRSASLVSGIMQSADQSLSRIQDFHQLVRVCLGCLGAVARRSVTSY</sequence>
<comment type="caution">
    <text evidence="1">The sequence shown here is derived from an EMBL/GenBank/DDBJ whole genome shotgun (WGS) entry which is preliminary data.</text>
</comment>
<reference evidence="1 2" key="1">
    <citation type="submission" date="2019-08" db="EMBL/GenBank/DDBJ databases">
        <title>A chromosome-level genome assembly, high-density linkage maps, and genome scans reveal the genomic architecture of hybrid incompatibilities underlying speciation via character displacement in darters (Percidae: Etheostominae).</title>
        <authorList>
            <person name="Moran R.L."/>
            <person name="Catchen J.M."/>
            <person name="Fuller R.C."/>
        </authorList>
    </citation>
    <scope>NUCLEOTIDE SEQUENCE [LARGE SCALE GENOMIC DNA]</scope>
    <source>
        <strain evidence="1">EspeVRDwgs_2016</strain>
        <tissue evidence="1">Muscle</tissue>
    </source>
</reference>
<dbReference type="Proteomes" id="UP000327493">
    <property type="component" value="Chromosome 20"/>
</dbReference>
<dbReference type="AlphaFoldDB" id="A0A5J5CNU7"/>
<dbReference type="EMBL" id="VOFY01000020">
    <property type="protein sequence ID" value="KAA8582385.1"/>
    <property type="molecule type" value="Genomic_DNA"/>
</dbReference>
<protein>
    <submittedName>
        <fullName evidence="1">Uncharacterized protein</fullName>
    </submittedName>
</protein>